<evidence type="ECO:0000259" key="4">
    <source>
        <dbReference type="PROSITE" id="PS50949"/>
    </source>
</evidence>
<dbReference type="PRINTS" id="PR00035">
    <property type="entry name" value="HTHGNTR"/>
</dbReference>
<dbReference type="PANTHER" id="PTHR43537">
    <property type="entry name" value="TRANSCRIPTIONAL REGULATOR, GNTR FAMILY"/>
    <property type="match status" value="1"/>
</dbReference>
<dbReference type="CDD" id="cd07377">
    <property type="entry name" value="WHTH_GntR"/>
    <property type="match status" value="1"/>
</dbReference>
<dbReference type="SUPFAM" id="SSF46785">
    <property type="entry name" value="Winged helix' DNA-binding domain"/>
    <property type="match status" value="1"/>
</dbReference>
<name>A0A0U1DCG7_9MYCO</name>
<dbReference type="GO" id="GO:0003677">
    <property type="term" value="F:DNA binding"/>
    <property type="evidence" value="ECO:0007669"/>
    <property type="project" value="UniProtKB-KW"/>
</dbReference>
<dbReference type="Gene3D" id="1.10.10.10">
    <property type="entry name" value="Winged helix-like DNA-binding domain superfamily/Winged helix DNA-binding domain"/>
    <property type="match status" value="1"/>
</dbReference>
<dbReference type="Gene3D" id="1.20.120.530">
    <property type="entry name" value="GntR ligand-binding domain-like"/>
    <property type="match status" value="1"/>
</dbReference>
<proteinExistence type="predicted"/>
<organism evidence="5 6">
    <name type="scientific">Mycolicibacterium conceptionense</name>
    <dbReference type="NCBI Taxonomy" id="451644"/>
    <lineage>
        <taxon>Bacteria</taxon>
        <taxon>Bacillati</taxon>
        <taxon>Actinomycetota</taxon>
        <taxon>Actinomycetes</taxon>
        <taxon>Mycobacteriales</taxon>
        <taxon>Mycobacteriaceae</taxon>
        <taxon>Mycolicibacterium</taxon>
    </lineage>
</organism>
<dbReference type="Pfam" id="PF07729">
    <property type="entry name" value="FCD"/>
    <property type="match status" value="1"/>
</dbReference>
<dbReference type="InterPro" id="IPR008920">
    <property type="entry name" value="TF_FadR/GntR_C"/>
</dbReference>
<reference evidence="5 6" key="1">
    <citation type="submission" date="2015-03" db="EMBL/GenBank/DDBJ databases">
        <authorList>
            <person name="Murphy D."/>
        </authorList>
    </citation>
    <scope>NUCLEOTIDE SEQUENCE [LARGE SCALE GENOMIC DNA]</scope>
    <source>
        <strain evidence="5 6">D16</strain>
    </source>
</reference>
<evidence type="ECO:0000256" key="1">
    <source>
        <dbReference type="ARBA" id="ARBA00023015"/>
    </source>
</evidence>
<dbReference type="Proteomes" id="UP000182227">
    <property type="component" value="Unassembled WGS sequence"/>
</dbReference>
<dbReference type="SUPFAM" id="SSF48008">
    <property type="entry name" value="GntR ligand-binding domain-like"/>
    <property type="match status" value="1"/>
</dbReference>
<dbReference type="GO" id="GO:0003700">
    <property type="term" value="F:DNA-binding transcription factor activity"/>
    <property type="evidence" value="ECO:0007669"/>
    <property type="project" value="InterPro"/>
</dbReference>
<evidence type="ECO:0000256" key="2">
    <source>
        <dbReference type="ARBA" id="ARBA00023125"/>
    </source>
</evidence>
<dbReference type="Pfam" id="PF00392">
    <property type="entry name" value="GntR"/>
    <property type="match status" value="1"/>
</dbReference>
<dbReference type="InterPro" id="IPR036390">
    <property type="entry name" value="WH_DNA-bd_sf"/>
</dbReference>
<dbReference type="PANTHER" id="PTHR43537:SF24">
    <property type="entry name" value="GLUCONATE OPERON TRANSCRIPTIONAL REPRESSOR"/>
    <property type="match status" value="1"/>
</dbReference>
<dbReference type="InterPro" id="IPR011711">
    <property type="entry name" value="GntR_C"/>
</dbReference>
<accession>A0A0U1DCG7</accession>
<dbReference type="InterPro" id="IPR000524">
    <property type="entry name" value="Tscrpt_reg_HTH_GntR"/>
</dbReference>
<protein>
    <submittedName>
        <fullName evidence="5">GntR family transcriptional regulator</fullName>
    </submittedName>
</protein>
<dbReference type="InterPro" id="IPR036388">
    <property type="entry name" value="WH-like_DNA-bd_sf"/>
</dbReference>
<evidence type="ECO:0000256" key="3">
    <source>
        <dbReference type="ARBA" id="ARBA00023163"/>
    </source>
</evidence>
<keyword evidence="2" id="KW-0238">DNA-binding</keyword>
<dbReference type="SMART" id="SM00345">
    <property type="entry name" value="HTH_GNTR"/>
    <property type="match status" value="1"/>
</dbReference>
<keyword evidence="3" id="KW-0804">Transcription</keyword>
<dbReference type="EMBL" id="CTEF01000001">
    <property type="protein sequence ID" value="CQD11149.1"/>
    <property type="molecule type" value="Genomic_DNA"/>
</dbReference>
<dbReference type="AlphaFoldDB" id="A0A0U1DCG7"/>
<keyword evidence="1" id="KW-0805">Transcription regulation</keyword>
<dbReference type="PROSITE" id="PS50949">
    <property type="entry name" value="HTH_GNTR"/>
    <property type="match status" value="1"/>
</dbReference>
<gene>
    <name evidence="5" type="ORF">BN970_02228</name>
</gene>
<evidence type="ECO:0000313" key="6">
    <source>
        <dbReference type="Proteomes" id="UP000182227"/>
    </source>
</evidence>
<feature type="domain" description="HTH gntR-type" evidence="4">
    <location>
        <begin position="80"/>
        <end position="148"/>
    </location>
</feature>
<sequence length="299" mass="32549">MAGWSGQLVLKLSGRQQRSTPGARLVTRVTKSYRDGNGQRRFLDCLARPSDLGWDLNREAGTELNAPAGGAIPPLIQRPQSVSVALAAHFERLIATGELSPGTRLPSERELAASMSVSRSSLREAMHELEAKRLVSRVRGRGTIVLAPTASVDELLAIAGGGTEQEHAAELRSVIEPSIAELAAHRATSANLLQLRDVLDKSHENLLQAESLRLDVEFHLLLAQAAQNPLLTALQTLASEWTGEVRKHSHSTRHGRCASVRGHQEIFDAVRTHDGVAARRAMEDHLRDVRELVAKATRA</sequence>
<dbReference type="SMART" id="SM00895">
    <property type="entry name" value="FCD"/>
    <property type="match status" value="1"/>
</dbReference>
<evidence type="ECO:0000313" key="5">
    <source>
        <dbReference type="EMBL" id="CQD11149.1"/>
    </source>
</evidence>